<dbReference type="Pfam" id="PF14529">
    <property type="entry name" value="Exo_endo_phos_2"/>
    <property type="match status" value="1"/>
</dbReference>
<dbReference type="Pfam" id="PF07530">
    <property type="entry name" value="PRE_C2HC"/>
    <property type="match status" value="1"/>
</dbReference>
<dbReference type="PANTHER" id="PTHR33273:SF2">
    <property type="entry name" value="ENDONUCLEASE_EXONUCLEASE_PHOSPHATASE DOMAIN-CONTAINING PROTEIN"/>
    <property type="match status" value="1"/>
</dbReference>
<evidence type="ECO:0000313" key="4">
    <source>
        <dbReference type="Proteomes" id="UP000719412"/>
    </source>
</evidence>
<evidence type="ECO:0000313" key="3">
    <source>
        <dbReference type="EMBL" id="KAH0818918.1"/>
    </source>
</evidence>
<proteinExistence type="predicted"/>
<dbReference type="InterPro" id="IPR006579">
    <property type="entry name" value="Pre_C2HC_dom"/>
</dbReference>
<dbReference type="InterPro" id="IPR005135">
    <property type="entry name" value="Endo/exonuclease/phosphatase"/>
</dbReference>
<sequence length="753" mass="82819">MATAGQNLVQLVHHHRLALSDARIQVLEEGQKAEPSDSEIEMEETVEPAEEAPFTLVQGKHQRKRPTPESAPMTQAVKSGPSGEPSQARAPKMPKLPTPEVPQTQKTQPAPVKPVTQQKPPAESKIPPIIIRDASKWSSLSQAMMQKKINFSKARSCVDGIRVNPVTVDDFRSMTRLLEARGVPFHTFALPEEKTLRAVLRTVPVEISVDDVKADLENQGLAPKQVTRMISTRSKKPLPLVLVEVPKDQGKIFQLKSICHLLIAVERPHKKGTTAQCHRCQRFHHSQRNCYAPAKCVKCGEFHDSHLCKKAKSVPAKCANCGGAHTASYRGCPRFPRGYQGKKSPNHNHSGPQQKRAPATTAAPAPSAAPKTQPAPVKQPAAGTKSATKSFADATASKKPAAPAQTPRPAPAQKNSTAEKIITEVLMAIQTSTSTEQILAKVLAIIPKTAFFNARSLRTTRNELEVFADSHDLDVILVNETFLRADDPDPKIRGFTLYRTDRTNGAGGGTAIFVRRTLPHYPNALPALQSLEATAVTIETANGPLTLISCYHRPQDRLRENDITNILDTGASVIAAGDFNSKHLTWGSRETNRNGRILFDLADATDFLIEAPPEPTYYDSRGYRADILDIALIKNVPFQIRLHVSLALNSDHMPVLMHIGDEANDANTNITIRTTNWPRFAEILETDFGPIPRIESVEDLESAAGALEDKIKSAMTDSTRTRAPCLSDWRRSRQNRGKSAWQRSQIRAHRSSL</sequence>
<feature type="region of interest" description="Disordered" evidence="1">
    <location>
        <begin position="336"/>
        <end position="417"/>
    </location>
</feature>
<evidence type="ECO:0000259" key="2">
    <source>
        <dbReference type="SMART" id="SM00596"/>
    </source>
</evidence>
<reference evidence="3" key="1">
    <citation type="journal article" date="2020" name="J Insects Food Feed">
        <title>The yellow mealworm (Tenebrio molitor) genome: a resource for the emerging insects as food and feed industry.</title>
        <authorList>
            <person name="Eriksson T."/>
            <person name="Andere A."/>
            <person name="Kelstrup H."/>
            <person name="Emery V."/>
            <person name="Picard C."/>
        </authorList>
    </citation>
    <scope>NUCLEOTIDE SEQUENCE</scope>
    <source>
        <strain evidence="3">Stoneville</strain>
        <tissue evidence="3">Whole head</tissue>
    </source>
</reference>
<feature type="compositionally biased region" description="Low complexity" evidence="1">
    <location>
        <begin position="352"/>
        <end position="376"/>
    </location>
</feature>
<feature type="domain" description="Pre-C2HC" evidence="2">
    <location>
        <begin position="209"/>
        <end position="275"/>
    </location>
</feature>
<dbReference type="SUPFAM" id="SSF56219">
    <property type="entry name" value="DNase I-like"/>
    <property type="match status" value="1"/>
</dbReference>
<reference evidence="3" key="2">
    <citation type="submission" date="2021-08" db="EMBL/GenBank/DDBJ databases">
        <authorList>
            <person name="Eriksson T."/>
        </authorList>
    </citation>
    <scope>NUCLEOTIDE SEQUENCE</scope>
    <source>
        <strain evidence="3">Stoneville</strain>
        <tissue evidence="3">Whole head</tissue>
    </source>
</reference>
<name>A0A8J6LGZ6_TENMO</name>
<keyword evidence="4" id="KW-1185">Reference proteome</keyword>
<dbReference type="GO" id="GO:0003824">
    <property type="term" value="F:catalytic activity"/>
    <property type="evidence" value="ECO:0007669"/>
    <property type="project" value="InterPro"/>
</dbReference>
<dbReference type="PANTHER" id="PTHR33273">
    <property type="entry name" value="DOMAIN-CONTAINING PROTEIN, PUTATIVE-RELATED"/>
    <property type="match status" value="1"/>
</dbReference>
<comment type="caution">
    <text evidence="3">The sequence shown here is derived from an EMBL/GenBank/DDBJ whole genome shotgun (WGS) entry which is preliminary data.</text>
</comment>
<evidence type="ECO:0000256" key="1">
    <source>
        <dbReference type="SAM" id="MobiDB-lite"/>
    </source>
</evidence>
<dbReference type="SMART" id="SM00596">
    <property type="entry name" value="PRE_C2HC"/>
    <property type="match status" value="1"/>
</dbReference>
<accession>A0A8J6LGZ6</accession>
<dbReference type="InterPro" id="IPR036691">
    <property type="entry name" value="Endo/exonu/phosph_ase_sf"/>
</dbReference>
<feature type="region of interest" description="Disordered" evidence="1">
    <location>
        <begin position="29"/>
        <end position="123"/>
    </location>
</feature>
<dbReference type="Proteomes" id="UP000719412">
    <property type="component" value="Unassembled WGS sequence"/>
</dbReference>
<dbReference type="AlphaFoldDB" id="A0A8J6LGZ6"/>
<dbReference type="EMBL" id="JABDTM020016304">
    <property type="protein sequence ID" value="KAH0818918.1"/>
    <property type="molecule type" value="Genomic_DNA"/>
</dbReference>
<dbReference type="Gene3D" id="3.60.10.10">
    <property type="entry name" value="Endonuclease/exonuclease/phosphatase"/>
    <property type="match status" value="1"/>
</dbReference>
<feature type="compositionally biased region" description="Acidic residues" evidence="1">
    <location>
        <begin position="36"/>
        <end position="50"/>
    </location>
</feature>
<gene>
    <name evidence="3" type="ORF">GEV33_003873</name>
</gene>
<protein>
    <recommendedName>
        <fullName evidence="2">Pre-C2HC domain-containing protein</fullName>
    </recommendedName>
</protein>
<organism evidence="3 4">
    <name type="scientific">Tenebrio molitor</name>
    <name type="common">Yellow mealworm beetle</name>
    <dbReference type="NCBI Taxonomy" id="7067"/>
    <lineage>
        <taxon>Eukaryota</taxon>
        <taxon>Metazoa</taxon>
        <taxon>Ecdysozoa</taxon>
        <taxon>Arthropoda</taxon>
        <taxon>Hexapoda</taxon>
        <taxon>Insecta</taxon>
        <taxon>Pterygota</taxon>
        <taxon>Neoptera</taxon>
        <taxon>Endopterygota</taxon>
        <taxon>Coleoptera</taxon>
        <taxon>Polyphaga</taxon>
        <taxon>Cucujiformia</taxon>
        <taxon>Tenebrionidae</taxon>
        <taxon>Tenebrio</taxon>
    </lineage>
</organism>
<feature type="region of interest" description="Disordered" evidence="1">
    <location>
        <begin position="714"/>
        <end position="753"/>
    </location>
</feature>